<keyword evidence="1" id="KW-0472">Membrane</keyword>
<organism evidence="2 3">
    <name type="scientific">Necator americanus</name>
    <name type="common">Human hookworm</name>
    <dbReference type="NCBI Taxonomy" id="51031"/>
    <lineage>
        <taxon>Eukaryota</taxon>
        <taxon>Metazoa</taxon>
        <taxon>Ecdysozoa</taxon>
        <taxon>Nematoda</taxon>
        <taxon>Chromadorea</taxon>
        <taxon>Rhabditida</taxon>
        <taxon>Rhabditina</taxon>
        <taxon>Rhabditomorpha</taxon>
        <taxon>Strongyloidea</taxon>
        <taxon>Ancylostomatidae</taxon>
        <taxon>Bunostominae</taxon>
        <taxon>Necator</taxon>
    </lineage>
</organism>
<dbReference type="STRING" id="51031.W2SK15"/>
<keyword evidence="1" id="KW-0812">Transmembrane</keyword>
<dbReference type="AlphaFoldDB" id="W2SK15"/>
<protein>
    <submittedName>
        <fullName evidence="2">Uncharacterized protein</fullName>
    </submittedName>
</protein>
<sequence length="343" mass="39374">MFLRRAKSAKSIAYPGLGVDTMATEFESYQILDIHTFQTVAWNVSLFLEIRPTSTVNLTGRDAYVFLAYQRLPGPIEHDHDHMMRIKYPHDIRFDVYARALTKGCYHYDSSRDRFINVHDVVGPYHGDVIVQCLTNHLSTFSLGLFTPDVDIDFSFEYVNEHREGDLYNMADNSKADLYHYVVATETGYRMCAGTDSKSERLSPAEEKVSAMYDSMSIHILAETISYIAMYTDTLVTFCLEFWMDTNVTSFRFLPTQSTLKVVVFVLDVGYLAVPTLRPSWLASTLSAWNIPSYEEVVEMDLAKRRNPNVKLPSCWPSWLREVLQLLLTWVLILLFICSVSVL</sequence>
<reference evidence="3" key="1">
    <citation type="journal article" date="2014" name="Nat. Genet.">
        <title>Genome of the human hookworm Necator americanus.</title>
        <authorList>
            <person name="Tang Y.T."/>
            <person name="Gao X."/>
            <person name="Rosa B.A."/>
            <person name="Abubucker S."/>
            <person name="Hallsworth-Pepin K."/>
            <person name="Martin J."/>
            <person name="Tyagi R."/>
            <person name="Heizer E."/>
            <person name="Zhang X."/>
            <person name="Bhonagiri-Palsikar V."/>
            <person name="Minx P."/>
            <person name="Warren W.C."/>
            <person name="Wang Q."/>
            <person name="Zhan B."/>
            <person name="Hotez P.J."/>
            <person name="Sternberg P.W."/>
            <person name="Dougall A."/>
            <person name="Gaze S.T."/>
            <person name="Mulvenna J."/>
            <person name="Sotillo J."/>
            <person name="Ranganathan S."/>
            <person name="Rabelo E.M."/>
            <person name="Wilson R.K."/>
            <person name="Felgner P.L."/>
            <person name="Bethony J."/>
            <person name="Hawdon J.M."/>
            <person name="Gasser R.B."/>
            <person name="Loukas A."/>
            <person name="Mitreva M."/>
        </authorList>
    </citation>
    <scope>NUCLEOTIDE SEQUENCE [LARGE SCALE GENOMIC DNA]</scope>
</reference>
<evidence type="ECO:0000313" key="3">
    <source>
        <dbReference type="Proteomes" id="UP000053676"/>
    </source>
</evidence>
<proteinExistence type="predicted"/>
<feature type="transmembrane region" description="Helical" evidence="1">
    <location>
        <begin position="323"/>
        <end position="342"/>
    </location>
</feature>
<gene>
    <name evidence="2" type="ORF">NECAME_05069</name>
</gene>
<name>W2SK15_NECAM</name>
<dbReference type="OrthoDB" id="5851445at2759"/>
<evidence type="ECO:0000313" key="2">
    <source>
        <dbReference type="EMBL" id="ETN69883.1"/>
    </source>
</evidence>
<dbReference type="KEGG" id="nai:NECAME_05069"/>
<keyword evidence="3" id="KW-1185">Reference proteome</keyword>
<evidence type="ECO:0000256" key="1">
    <source>
        <dbReference type="SAM" id="Phobius"/>
    </source>
</evidence>
<dbReference type="Proteomes" id="UP000053676">
    <property type="component" value="Unassembled WGS sequence"/>
</dbReference>
<dbReference type="EMBL" id="KI669035">
    <property type="protein sequence ID" value="ETN69883.1"/>
    <property type="molecule type" value="Genomic_DNA"/>
</dbReference>
<keyword evidence="1" id="KW-1133">Transmembrane helix</keyword>
<accession>W2SK15</accession>